<organism evidence="1 2">
    <name type="scientific">Methylomirabilis oxygeniifera</name>
    <dbReference type="NCBI Taxonomy" id="671143"/>
    <lineage>
        <taxon>Bacteria</taxon>
        <taxon>Candidatus Methylomirabilota</taxon>
        <taxon>Candidatus Methylomirabilia</taxon>
        <taxon>Candidatus Methylomirabilales</taxon>
        <taxon>Candidatus Methylomirabilaceae</taxon>
        <taxon>Candidatus Methylomirabilis</taxon>
    </lineage>
</organism>
<evidence type="ECO:0000313" key="2">
    <source>
        <dbReference type="Proteomes" id="UP000006898"/>
    </source>
</evidence>
<keyword evidence="1" id="KW-0378">Hydrolase</keyword>
<dbReference type="AlphaFoldDB" id="D5MJJ6"/>
<dbReference type="GO" id="GO:0016787">
    <property type="term" value="F:hydrolase activity"/>
    <property type="evidence" value="ECO:0007669"/>
    <property type="project" value="UniProtKB-KW"/>
</dbReference>
<dbReference type="STRING" id="671143.DAMO_2508"/>
<accession>D5MJJ6</accession>
<dbReference type="HOGENOM" id="CLU_3416684_0_0_0"/>
<sequence>MVKGGKVVGIITETDMIRALIDLEET</sequence>
<protein>
    <submittedName>
        <fullName evidence="1">Putative enzyme</fullName>
        <ecNumber evidence="1">3.4.24.-</ecNumber>
    </submittedName>
</protein>
<name>D5MJJ6_METO1</name>
<gene>
    <name evidence="1" type="ORF">DAMO_2508</name>
</gene>
<evidence type="ECO:0000313" key="1">
    <source>
        <dbReference type="EMBL" id="CBE69581.1"/>
    </source>
</evidence>
<dbReference type="Proteomes" id="UP000006898">
    <property type="component" value="Chromosome"/>
</dbReference>
<proteinExistence type="predicted"/>
<dbReference type="EMBL" id="FP565575">
    <property type="protein sequence ID" value="CBE69581.1"/>
    <property type="molecule type" value="Genomic_DNA"/>
</dbReference>
<reference evidence="1 2" key="1">
    <citation type="journal article" date="2010" name="Nature">
        <title>Nitrite-driven anaerobic methane oxidation by oxygenic bacteria.</title>
        <authorList>
            <person name="Ettwig K.F."/>
            <person name="Butler M.K."/>
            <person name="Le Paslier D."/>
            <person name="Pelletier E."/>
            <person name="Mangenot S."/>
            <person name="Kuypers M.M.M."/>
            <person name="Schreiber F."/>
            <person name="Dutilh B.E."/>
            <person name="Zedelius J."/>
            <person name="de Beer D."/>
            <person name="Gloerich J."/>
            <person name="Wessels H.J.C.T."/>
            <person name="van Allen T."/>
            <person name="Luesken F."/>
            <person name="Wu M."/>
            <person name="van de Pas-Schoonen K.T."/>
            <person name="Op den Camp H.J.M."/>
            <person name="Janssen-Megens E.M."/>
            <person name="Francoijs K-J."/>
            <person name="Stunnenberg H."/>
            <person name="Weissenbach J."/>
            <person name="Jetten M.S.M."/>
            <person name="Strous M."/>
        </authorList>
    </citation>
    <scope>NUCLEOTIDE SEQUENCE [LARGE SCALE GENOMIC DNA]</scope>
</reference>
<dbReference type="EC" id="3.4.24.-" evidence="1"/>
<dbReference type="KEGG" id="mox:DAMO_2508"/>